<dbReference type="Proteomes" id="UP000053750">
    <property type="component" value="Unassembled WGS sequence"/>
</dbReference>
<organism evidence="1 2">
    <name type="scientific">Paenibacillus darwinianus</name>
    <dbReference type="NCBI Taxonomy" id="1380763"/>
    <lineage>
        <taxon>Bacteria</taxon>
        <taxon>Bacillati</taxon>
        <taxon>Bacillota</taxon>
        <taxon>Bacilli</taxon>
        <taxon>Bacillales</taxon>
        <taxon>Paenibacillaceae</taxon>
        <taxon>Paenibacillus</taxon>
    </lineage>
</organism>
<name>A0A9W5S1K6_9BACL</name>
<comment type="caution">
    <text evidence="1">The sequence shown here is derived from an EMBL/GenBank/DDBJ whole genome shotgun (WGS) entry which is preliminary data.</text>
</comment>
<gene>
    <name evidence="1" type="ORF">BG53_02385</name>
</gene>
<sequence>MYSRKKPLEEIPHSLTDVWTCAKDDCNLWMRDDFSFEQEPLCSHCGAPMVKSTKMLPLLVNTDKNYLKKQQPAGE</sequence>
<dbReference type="RefSeq" id="WP_036666963.1">
    <property type="nucleotide sequence ID" value="NZ_KK082147.1"/>
</dbReference>
<dbReference type="EMBL" id="JFHU01000133">
    <property type="protein sequence ID" value="EXX88152.1"/>
    <property type="molecule type" value="Genomic_DNA"/>
</dbReference>
<reference evidence="1 2" key="1">
    <citation type="submission" date="2014-02" db="EMBL/GenBank/DDBJ databases">
        <title>Genome sequence of Paenibacillus darwinianus reveals adaptive mechanisms for survival in Antarctic soils.</title>
        <authorList>
            <person name="Dsouza M."/>
            <person name="Taylor M.W."/>
            <person name="Turner S.J."/>
            <person name="Aislabie J."/>
        </authorList>
    </citation>
    <scope>NUCLEOTIDE SEQUENCE [LARGE SCALE GENOMIC DNA]</scope>
    <source>
        <strain evidence="1 2">CE1</strain>
    </source>
</reference>
<protein>
    <recommendedName>
        <fullName evidence="3">Cold-shock protein</fullName>
    </recommendedName>
</protein>
<dbReference type="InterPro" id="IPR025916">
    <property type="entry name" value="YdjO"/>
</dbReference>
<dbReference type="AlphaFoldDB" id="A0A9W5S1K6"/>
<accession>A0A9W5S1K6</accession>
<evidence type="ECO:0008006" key="3">
    <source>
        <dbReference type="Google" id="ProtNLM"/>
    </source>
</evidence>
<dbReference type="OrthoDB" id="1955171at2"/>
<proteinExistence type="predicted"/>
<evidence type="ECO:0000313" key="2">
    <source>
        <dbReference type="Proteomes" id="UP000053750"/>
    </source>
</evidence>
<keyword evidence="2" id="KW-1185">Reference proteome</keyword>
<dbReference type="Pfam" id="PF14169">
    <property type="entry name" value="YdjO"/>
    <property type="match status" value="1"/>
</dbReference>
<evidence type="ECO:0000313" key="1">
    <source>
        <dbReference type="EMBL" id="EXX88152.1"/>
    </source>
</evidence>